<proteinExistence type="predicted"/>
<dbReference type="KEGG" id="vg:10326986"/>
<evidence type="ECO:0000313" key="2">
    <source>
        <dbReference type="Proteomes" id="UP000006530"/>
    </source>
</evidence>
<keyword evidence="2" id="KW-1185">Reference proteome</keyword>
<dbReference type="OrthoDB" id="28731at10239"/>
<organism evidence="1 2">
    <name type="scientific">Prochlorococcus phage P-HM1</name>
    <dbReference type="NCBI Taxonomy" id="445700"/>
    <lineage>
        <taxon>Viruses</taxon>
        <taxon>Duplodnaviria</taxon>
        <taxon>Heunggongvirae</taxon>
        <taxon>Uroviricota</taxon>
        <taxon>Caudoviricetes</taxon>
        <taxon>Eurybiavirus</taxon>
        <taxon>Eurybiavirus PHM2</taxon>
    </lineage>
</organism>
<dbReference type="RefSeq" id="YP_004322498.1">
    <property type="nucleotide sequence ID" value="NC_015280.1"/>
</dbReference>
<reference evidence="1 2" key="1">
    <citation type="journal article" date="2010" name="Environ. Microbiol.">
        <title>Genomic analysis of oceanic cyanobacterial myoviruses compared with T4-like myoviruses from diverse hosts and environments.</title>
        <authorList>
            <person name="Sullivan M.B."/>
            <person name="Huang K.H."/>
            <person name="Ignacio-Espinoza J.C."/>
            <person name="Berlin A.M."/>
            <person name="Kelly L."/>
            <person name="Weigele P.R."/>
            <person name="DeFrancesco A.S."/>
            <person name="Kern S.E."/>
            <person name="Thompson L.R."/>
            <person name="Young S."/>
            <person name="Yandava C."/>
            <person name="Fu R."/>
            <person name="Krastins B."/>
            <person name="Chase M."/>
            <person name="Sarracino D."/>
            <person name="Osburne M.S."/>
            <person name="Henn M.R."/>
            <person name="Chisholm S.W."/>
        </authorList>
    </citation>
    <scope>NUCLEOTIDE SEQUENCE [LARGE SCALE GENOMIC DNA]</scope>
    <source>
        <strain evidence="1">M4-247</strain>
    </source>
</reference>
<sequence length="65" mass="7376">MFIEKFVEVPNTQIREPILASQFADELCLSISEDYGYAEVVWYALNGKRVVEGSYGDPKLVGIYN</sequence>
<dbReference type="GeneID" id="10326986"/>
<dbReference type="Proteomes" id="UP000006530">
    <property type="component" value="Segment"/>
</dbReference>
<name>E3SMQ4_9CAUD</name>
<protein>
    <submittedName>
        <fullName evidence="1">Uncharacterized protein</fullName>
    </submittedName>
</protein>
<dbReference type="EMBL" id="GU071101">
    <property type="protein sequence ID" value="ADO98697.1"/>
    <property type="molecule type" value="Genomic_DNA"/>
</dbReference>
<gene>
    <name evidence="1" type="ORF">PHM1_073</name>
</gene>
<accession>E3SMQ4</accession>
<evidence type="ECO:0000313" key="1">
    <source>
        <dbReference type="EMBL" id="ADO98697.1"/>
    </source>
</evidence>